<dbReference type="Pfam" id="PF13407">
    <property type="entry name" value="Peripla_BP_4"/>
    <property type="match status" value="1"/>
</dbReference>
<dbReference type="RefSeq" id="WP_116070753.1">
    <property type="nucleotide sequence ID" value="NZ_BONB01000110.1"/>
</dbReference>
<dbReference type="InterPro" id="IPR028082">
    <property type="entry name" value="Peripla_BP_I"/>
</dbReference>
<keyword evidence="3" id="KW-0732">Signal</keyword>
<proteinExistence type="inferred from homology"/>
<name>A0A3D9ZQS2_9ACTN</name>
<evidence type="ECO:0000256" key="3">
    <source>
        <dbReference type="ARBA" id="ARBA00022729"/>
    </source>
</evidence>
<dbReference type="PROSITE" id="PS51318">
    <property type="entry name" value="TAT"/>
    <property type="match status" value="1"/>
</dbReference>
<dbReference type="InterPro" id="IPR006311">
    <property type="entry name" value="TAT_signal"/>
</dbReference>
<organism evidence="6 7">
    <name type="scientific">Asanoa ferruginea</name>
    <dbReference type="NCBI Taxonomy" id="53367"/>
    <lineage>
        <taxon>Bacteria</taxon>
        <taxon>Bacillati</taxon>
        <taxon>Actinomycetota</taxon>
        <taxon>Actinomycetes</taxon>
        <taxon>Micromonosporales</taxon>
        <taxon>Micromonosporaceae</taxon>
        <taxon>Asanoa</taxon>
    </lineage>
</organism>
<comment type="caution">
    <text evidence="6">The sequence shown here is derived from an EMBL/GenBank/DDBJ whole genome shotgun (WGS) entry which is preliminary data.</text>
</comment>
<evidence type="ECO:0000313" key="7">
    <source>
        <dbReference type="Proteomes" id="UP000256913"/>
    </source>
</evidence>
<feature type="region of interest" description="Disordered" evidence="4">
    <location>
        <begin position="42"/>
        <end position="61"/>
    </location>
</feature>
<evidence type="ECO:0000256" key="2">
    <source>
        <dbReference type="ARBA" id="ARBA00007639"/>
    </source>
</evidence>
<dbReference type="InterPro" id="IPR025997">
    <property type="entry name" value="SBP_2_dom"/>
</dbReference>
<accession>A0A3D9ZQS2</accession>
<evidence type="ECO:0000256" key="1">
    <source>
        <dbReference type="ARBA" id="ARBA00004196"/>
    </source>
</evidence>
<comment type="similarity">
    <text evidence="2">Belongs to the bacterial solute-binding protein 2 family.</text>
</comment>
<protein>
    <submittedName>
        <fullName evidence="6">Ribose transport system substrate-binding protein</fullName>
    </submittedName>
</protein>
<keyword evidence="7" id="KW-1185">Reference proteome</keyword>
<dbReference type="AlphaFoldDB" id="A0A3D9ZQS2"/>
<evidence type="ECO:0000313" key="6">
    <source>
        <dbReference type="EMBL" id="REF99601.1"/>
    </source>
</evidence>
<feature type="compositionally biased region" description="Gly residues" evidence="4">
    <location>
        <begin position="44"/>
        <end position="54"/>
    </location>
</feature>
<gene>
    <name evidence="6" type="ORF">DFJ67_5640</name>
</gene>
<comment type="subcellular location">
    <subcellularLocation>
        <location evidence="1">Cell envelope</location>
    </subcellularLocation>
</comment>
<dbReference type="SUPFAM" id="SSF53822">
    <property type="entry name" value="Periplasmic binding protein-like I"/>
    <property type="match status" value="1"/>
</dbReference>
<dbReference type="GO" id="GO:0030246">
    <property type="term" value="F:carbohydrate binding"/>
    <property type="evidence" value="ECO:0007669"/>
    <property type="project" value="UniProtKB-ARBA"/>
</dbReference>
<reference evidence="6 7" key="1">
    <citation type="submission" date="2018-08" db="EMBL/GenBank/DDBJ databases">
        <title>Sequencing the genomes of 1000 actinobacteria strains.</title>
        <authorList>
            <person name="Klenk H.-P."/>
        </authorList>
    </citation>
    <scope>NUCLEOTIDE SEQUENCE [LARGE SCALE GENOMIC DNA]</scope>
    <source>
        <strain evidence="6 7">DSM 44099</strain>
    </source>
</reference>
<dbReference type="CDD" id="cd01536">
    <property type="entry name" value="PBP1_ABC_sugar_binding-like"/>
    <property type="match status" value="1"/>
</dbReference>
<evidence type="ECO:0000256" key="4">
    <source>
        <dbReference type="SAM" id="MobiDB-lite"/>
    </source>
</evidence>
<evidence type="ECO:0000259" key="5">
    <source>
        <dbReference type="Pfam" id="PF13407"/>
    </source>
</evidence>
<dbReference type="OrthoDB" id="5093953at2"/>
<dbReference type="Proteomes" id="UP000256913">
    <property type="component" value="Unassembled WGS sequence"/>
</dbReference>
<dbReference type="EMBL" id="QUMQ01000001">
    <property type="protein sequence ID" value="REF99601.1"/>
    <property type="molecule type" value="Genomic_DNA"/>
</dbReference>
<dbReference type="GO" id="GO:0030313">
    <property type="term" value="C:cell envelope"/>
    <property type="evidence" value="ECO:0007669"/>
    <property type="project" value="UniProtKB-SubCell"/>
</dbReference>
<feature type="domain" description="Periplasmic binding protein" evidence="5">
    <location>
        <begin position="94"/>
        <end position="344"/>
    </location>
</feature>
<sequence>MSEDTARGRGHNFNRRDLLRLSALAGAGAIFAPVLSACSVDSGTGSGSGSGSGGASPKVIGNGLTEKKQLTPFQFGGAAGEVPAGVPKRIAWANTSDAEFFLQITRSIETAAKARGLEFVTAIANDDSAKNVEQIETFLQRGIGALCIQPLDANAQAPLMKRAIEAGAAVLSLVTPPSTSQAVADQYKVGNAQGMAAAKYITEKMGGNANVVYFNTDTIEVLKARHQGALDGIKTAGAGAKIVSDIQPAAITQDGGFKAMNTILQQHPDVNVIVGGDTYCLGALSALQAAGKARPDMYLSGIDGDEQALAEIRKGGAYKASFAFAYPLMGYAWGQFAADWLEGKPIPQVMQFNAIELNSAETIDKYQADMKAVDETWKNSATYFTMLGSIRYQDREQFINYAA</sequence>
<dbReference type="PANTHER" id="PTHR46847:SF1">
    <property type="entry name" value="D-ALLOSE-BINDING PERIPLASMIC PROTEIN-RELATED"/>
    <property type="match status" value="1"/>
</dbReference>
<dbReference type="Gene3D" id="3.40.50.2300">
    <property type="match status" value="2"/>
</dbReference>
<dbReference type="PANTHER" id="PTHR46847">
    <property type="entry name" value="D-ALLOSE-BINDING PERIPLASMIC PROTEIN-RELATED"/>
    <property type="match status" value="1"/>
</dbReference>